<dbReference type="Proteomes" id="UP000324222">
    <property type="component" value="Unassembled WGS sequence"/>
</dbReference>
<evidence type="ECO:0000313" key="2">
    <source>
        <dbReference type="Proteomes" id="UP000324222"/>
    </source>
</evidence>
<gene>
    <name evidence="1" type="ORF">E2C01_020761</name>
</gene>
<accession>A0A5B7E370</accession>
<keyword evidence="2" id="KW-1185">Reference proteome</keyword>
<dbReference type="EMBL" id="VSRR010001772">
    <property type="protein sequence ID" value="MPC27586.1"/>
    <property type="molecule type" value="Genomic_DNA"/>
</dbReference>
<sequence>MEVDTIDEDLSLPIVQHTGENQNQTHTVKQINELVVASDMSHPSILVVGVVRFHASGRDFDIIVELLFCYWIAEKCTYFIK</sequence>
<proteinExistence type="predicted"/>
<evidence type="ECO:0000313" key="1">
    <source>
        <dbReference type="EMBL" id="MPC27586.1"/>
    </source>
</evidence>
<organism evidence="1 2">
    <name type="scientific">Portunus trituberculatus</name>
    <name type="common">Swimming crab</name>
    <name type="synonym">Neptunus trituberculatus</name>
    <dbReference type="NCBI Taxonomy" id="210409"/>
    <lineage>
        <taxon>Eukaryota</taxon>
        <taxon>Metazoa</taxon>
        <taxon>Ecdysozoa</taxon>
        <taxon>Arthropoda</taxon>
        <taxon>Crustacea</taxon>
        <taxon>Multicrustacea</taxon>
        <taxon>Malacostraca</taxon>
        <taxon>Eumalacostraca</taxon>
        <taxon>Eucarida</taxon>
        <taxon>Decapoda</taxon>
        <taxon>Pleocyemata</taxon>
        <taxon>Brachyura</taxon>
        <taxon>Eubrachyura</taxon>
        <taxon>Portunoidea</taxon>
        <taxon>Portunidae</taxon>
        <taxon>Portuninae</taxon>
        <taxon>Portunus</taxon>
    </lineage>
</organism>
<name>A0A5B7E370_PORTR</name>
<reference evidence="1 2" key="1">
    <citation type="submission" date="2019-05" db="EMBL/GenBank/DDBJ databases">
        <title>Another draft genome of Portunus trituberculatus and its Hox gene families provides insights of decapod evolution.</title>
        <authorList>
            <person name="Jeong J.-H."/>
            <person name="Song I."/>
            <person name="Kim S."/>
            <person name="Choi T."/>
            <person name="Kim D."/>
            <person name="Ryu S."/>
            <person name="Kim W."/>
        </authorList>
    </citation>
    <scope>NUCLEOTIDE SEQUENCE [LARGE SCALE GENOMIC DNA]</scope>
    <source>
        <tissue evidence="1">Muscle</tissue>
    </source>
</reference>
<dbReference type="AlphaFoldDB" id="A0A5B7E370"/>
<protein>
    <submittedName>
        <fullName evidence="1">Uncharacterized protein</fullName>
    </submittedName>
</protein>
<comment type="caution">
    <text evidence="1">The sequence shown here is derived from an EMBL/GenBank/DDBJ whole genome shotgun (WGS) entry which is preliminary data.</text>
</comment>